<dbReference type="OrthoDB" id="9775794at2"/>
<comment type="caution">
    <text evidence="4">The sequence shown here is derived from an EMBL/GenBank/DDBJ whole genome shotgun (WGS) entry which is preliminary data.</text>
</comment>
<dbReference type="GO" id="GO:0006635">
    <property type="term" value="P:fatty acid beta-oxidation"/>
    <property type="evidence" value="ECO:0007669"/>
    <property type="project" value="TreeGrafter"/>
</dbReference>
<dbReference type="InterPro" id="IPR001753">
    <property type="entry name" value="Enoyl-CoA_hydra/iso"/>
</dbReference>
<dbReference type="InterPro" id="IPR029045">
    <property type="entry name" value="ClpP/crotonase-like_dom_sf"/>
</dbReference>
<dbReference type="Gene3D" id="3.90.226.10">
    <property type="entry name" value="2-enoyl-CoA Hydratase, Chain A, domain 1"/>
    <property type="match status" value="1"/>
</dbReference>
<dbReference type="NCBIfam" id="NF005803">
    <property type="entry name" value="PRK07658.1"/>
    <property type="match status" value="1"/>
</dbReference>
<dbReference type="GO" id="GO:0016836">
    <property type="term" value="F:hydro-lyase activity"/>
    <property type="evidence" value="ECO:0007669"/>
    <property type="project" value="UniProtKB-ARBA"/>
</dbReference>
<dbReference type="FunFam" id="1.10.12.10:FF:000001">
    <property type="entry name" value="Probable enoyl-CoA hydratase, mitochondrial"/>
    <property type="match status" value="1"/>
</dbReference>
<dbReference type="PROSITE" id="PS00166">
    <property type="entry name" value="ENOYL_COA_HYDRATASE"/>
    <property type="match status" value="1"/>
</dbReference>
<evidence type="ECO:0000313" key="4">
    <source>
        <dbReference type="EMBL" id="KMM37461.1"/>
    </source>
</evidence>
<gene>
    <name evidence="4" type="ORF">AB986_16560</name>
</gene>
<dbReference type="Proteomes" id="UP000035996">
    <property type="component" value="Unassembled WGS sequence"/>
</dbReference>
<keyword evidence="5" id="KW-1185">Reference proteome</keyword>
<dbReference type="FunFam" id="3.90.226.10:FF:000009">
    <property type="entry name" value="Carnitinyl-CoA dehydratase"/>
    <property type="match status" value="1"/>
</dbReference>
<dbReference type="InterPro" id="IPR018376">
    <property type="entry name" value="Enoyl-CoA_hyd/isom_CS"/>
</dbReference>
<dbReference type="CDD" id="cd06558">
    <property type="entry name" value="crotonase-like"/>
    <property type="match status" value="1"/>
</dbReference>
<organism evidence="4 5">
    <name type="scientific">Guptibacillus hwajinpoensis</name>
    <dbReference type="NCBI Taxonomy" id="208199"/>
    <lineage>
        <taxon>Bacteria</taxon>
        <taxon>Bacillati</taxon>
        <taxon>Bacillota</taxon>
        <taxon>Bacilli</taxon>
        <taxon>Bacillales</taxon>
        <taxon>Guptibacillaceae</taxon>
        <taxon>Guptibacillus</taxon>
    </lineage>
</organism>
<reference evidence="4" key="1">
    <citation type="submission" date="2015-06" db="EMBL/GenBank/DDBJ databases">
        <authorList>
            <person name="Liu B."/>
            <person name="Wang J."/>
            <person name="Zhu Y."/>
            <person name="Liu G."/>
            <person name="Chen Q."/>
            <person name="Zheng C."/>
            <person name="Che J."/>
            <person name="Ge C."/>
            <person name="Shi H."/>
            <person name="Pan Z."/>
            <person name="Liu X."/>
        </authorList>
    </citation>
    <scope>NUCLEOTIDE SEQUENCE [LARGE SCALE GENOMIC DNA]</scope>
    <source>
        <strain evidence="4">DSM 16346</strain>
    </source>
</reference>
<evidence type="ECO:0000313" key="5">
    <source>
        <dbReference type="Proteomes" id="UP000035996"/>
    </source>
</evidence>
<dbReference type="AlphaFoldDB" id="A0A0J6CML7"/>
<sequence length="257" mass="27639">MEFIRVKNENKVAHVTLNRPPANAVASDVLKELSEVLSSIEGDPETKVILISGEGKFFSAGADIKEFTTVSSEEGFAELGGFGQQLFDKMEAFPKPIIAAIHGAALGGGLELAMACHIRLVTENAKLGLPELQLGLVPGFAGTQRLPALVGKAKATEMLLTSEPITGIEAVAAGLANQVYSDEDLLPKAKELAEKIALKSAVAVNYALKLLTYSKSEQFDEGVQKEREYFGKAFASEDGQEGIRAFIEKRKPQFQDK</sequence>
<accession>A0A0J6CML7</accession>
<proteinExistence type="inferred from homology"/>
<dbReference type="STRING" id="157733.AB986_16560"/>
<dbReference type="PANTHER" id="PTHR11941:SF175">
    <property type="entry name" value="ENOYL-COA HYDRATASE-RELATED"/>
    <property type="match status" value="1"/>
</dbReference>
<dbReference type="SUPFAM" id="SSF52096">
    <property type="entry name" value="ClpP/crotonase"/>
    <property type="match status" value="1"/>
</dbReference>
<dbReference type="Pfam" id="PF00378">
    <property type="entry name" value="ECH_1"/>
    <property type="match status" value="1"/>
</dbReference>
<keyword evidence="2" id="KW-0456">Lyase</keyword>
<dbReference type="EMBL" id="LELK01000004">
    <property type="protein sequence ID" value="KMM37461.1"/>
    <property type="molecule type" value="Genomic_DNA"/>
</dbReference>
<dbReference type="PATRIC" id="fig|157733.3.peg.1401"/>
<evidence type="ECO:0000256" key="3">
    <source>
        <dbReference type="RuleBase" id="RU003707"/>
    </source>
</evidence>
<protein>
    <submittedName>
        <fullName evidence="4">Enoyl-CoA hydratase</fullName>
    </submittedName>
</protein>
<evidence type="ECO:0000256" key="1">
    <source>
        <dbReference type="ARBA" id="ARBA00005254"/>
    </source>
</evidence>
<dbReference type="PANTHER" id="PTHR11941">
    <property type="entry name" value="ENOYL-COA HYDRATASE-RELATED"/>
    <property type="match status" value="1"/>
</dbReference>
<name>A0A0J6CML7_9BACL</name>
<dbReference type="RefSeq" id="WP_048312459.1">
    <property type="nucleotide sequence ID" value="NZ_CP119526.1"/>
</dbReference>
<evidence type="ECO:0000256" key="2">
    <source>
        <dbReference type="ARBA" id="ARBA00023239"/>
    </source>
</evidence>
<comment type="similarity">
    <text evidence="1 3">Belongs to the enoyl-CoA hydratase/isomerase family.</text>
</comment>